<evidence type="ECO:0000313" key="3">
    <source>
        <dbReference type="Proteomes" id="UP000756132"/>
    </source>
</evidence>
<dbReference type="EMBL" id="CP090166">
    <property type="protein sequence ID" value="UJO16659.1"/>
    <property type="molecule type" value="Genomic_DNA"/>
</dbReference>
<dbReference type="GeneID" id="71984332"/>
<feature type="compositionally biased region" description="Polar residues" evidence="1">
    <location>
        <begin position="41"/>
        <end position="66"/>
    </location>
</feature>
<dbReference type="KEGG" id="ffu:CLAFUR5_04454"/>
<keyword evidence="3" id="KW-1185">Reference proteome</keyword>
<accession>A0A9Q8LGA6</accession>
<protein>
    <recommendedName>
        <fullName evidence="4">Myb-like domain-containing protein</fullName>
    </recommendedName>
</protein>
<evidence type="ECO:0000256" key="1">
    <source>
        <dbReference type="SAM" id="MobiDB-lite"/>
    </source>
</evidence>
<evidence type="ECO:0000313" key="2">
    <source>
        <dbReference type="EMBL" id="UJO16659.1"/>
    </source>
</evidence>
<feature type="region of interest" description="Disordered" evidence="1">
    <location>
        <begin position="128"/>
        <end position="156"/>
    </location>
</feature>
<dbReference type="AlphaFoldDB" id="A0A9Q8LGA6"/>
<organism evidence="2 3">
    <name type="scientific">Passalora fulva</name>
    <name type="common">Tomato leaf mold</name>
    <name type="synonym">Cladosporium fulvum</name>
    <dbReference type="NCBI Taxonomy" id="5499"/>
    <lineage>
        <taxon>Eukaryota</taxon>
        <taxon>Fungi</taxon>
        <taxon>Dikarya</taxon>
        <taxon>Ascomycota</taxon>
        <taxon>Pezizomycotina</taxon>
        <taxon>Dothideomycetes</taxon>
        <taxon>Dothideomycetidae</taxon>
        <taxon>Mycosphaerellales</taxon>
        <taxon>Mycosphaerellaceae</taxon>
        <taxon>Fulvia</taxon>
    </lineage>
</organism>
<reference evidence="2" key="1">
    <citation type="submission" date="2021-12" db="EMBL/GenBank/DDBJ databases">
        <authorList>
            <person name="Zaccaron A."/>
            <person name="Stergiopoulos I."/>
        </authorList>
    </citation>
    <scope>NUCLEOTIDE SEQUENCE</scope>
    <source>
        <strain evidence="2">Race5_Kim</strain>
    </source>
</reference>
<dbReference type="RefSeq" id="XP_047761025.1">
    <property type="nucleotide sequence ID" value="XM_047903602.1"/>
</dbReference>
<reference evidence="2" key="2">
    <citation type="journal article" date="2022" name="Microb. Genom.">
        <title>A chromosome-scale genome assembly of the tomato pathogen Cladosporium fulvum reveals a compartmentalized genome architecture and the presence of a dispensable chromosome.</title>
        <authorList>
            <person name="Zaccaron A.Z."/>
            <person name="Chen L.H."/>
            <person name="Samaras A."/>
            <person name="Stergiopoulos I."/>
        </authorList>
    </citation>
    <scope>NUCLEOTIDE SEQUENCE</scope>
    <source>
        <strain evidence="2">Race5_Kim</strain>
    </source>
</reference>
<evidence type="ECO:0008006" key="4">
    <source>
        <dbReference type="Google" id="ProtNLM"/>
    </source>
</evidence>
<proteinExistence type="predicted"/>
<name>A0A9Q8LGA6_PASFU</name>
<dbReference type="Proteomes" id="UP000756132">
    <property type="component" value="Chromosome 4"/>
</dbReference>
<gene>
    <name evidence="2" type="ORF">CLAFUR5_04454</name>
</gene>
<sequence>MIYQACFVHTHRAESTVQWRVRCCVEKGLLTEAEYNANLTANSKSPNTITSQPYDTSKASVLSASTEPKPKRTGGHQGSTYWSADEDNIVVSTDTQGLGPKETWRTYFSQNRTYAAVRKKHDYLRRKGRLLSDRNRRAPMAHPRAWVSESMAQKEV</sequence>
<feature type="region of interest" description="Disordered" evidence="1">
    <location>
        <begin position="41"/>
        <end position="86"/>
    </location>
</feature>